<proteinExistence type="inferred from homology"/>
<evidence type="ECO:0000256" key="1">
    <source>
        <dbReference type="ARBA" id="ARBA00006432"/>
    </source>
</evidence>
<dbReference type="InterPro" id="IPR045851">
    <property type="entry name" value="AMP-bd_C_sf"/>
</dbReference>
<reference evidence="5 6" key="1">
    <citation type="journal article" date="2019" name="Sci. Rep.">
        <title>Comparative genomics of chytrid fungi reveal insights into the obligate biotrophic and pathogenic lifestyle of Synchytrium endobioticum.</title>
        <authorList>
            <person name="van de Vossenberg B.T.L.H."/>
            <person name="Warris S."/>
            <person name="Nguyen H.D.T."/>
            <person name="van Gent-Pelzer M.P.E."/>
            <person name="Joly D.L."/>
            <person name="van de Geest H.C."/>
            <person name="Bonants P.J.M."/>
            <person name="Smith D.S."/>
            <person name="Levesque C.A."/>
            <person name="van der Lee T.A.J."/>
        </authorList>
    </citation>
    <scope>NUCLEOTIDE SEQUENCE [LARGE SCALE GENOMIC DNA]</scope>
    <source>
        <strain evidence="5 6">JEL517</strain>
    </source>
</reference>
<dbReference type="Gene3D" id="3.40.50.12780">
    <property type="entry name" value="N-terminal domain of ligase-like"/>
    <property type="match status" value="1"/>
</dbReference>
<dbReference type="FunFam" id="3.30.300.30:FF:000007">
    <property type="entry name" value="4-coumarate--CoA ligase 2"/>
    <property type="match status" value="1"/>
</dbReference>
<feature type="domain" description="AMP-dependent synthetase/ligase" evidence="3">
    <location>
        <begin position="34"/>
        <end position="399"/>
    </location>
</feature>
<accession>A0A507BXW1</accession>
<dbReference type="RefSeq" id="XP_031023515.1">
    <property type="nucleotide sequence ID" value="XM_031170520.1"/>
</dbReference>
<dbReference type="Gene3D" id="3.30.300.30">
    <property type="match status" value="1"/>
</dbReference>
<evidence type="ECO:0000259" key="3">
    <source>
        <dbReference type="Pfam" id="PF00501"/>
    </source>
</evidence>
<evidence type="ECO:0000256" key="2">
    <source>
        <dbReference type="ARBA" id="ARBA00022598"/>
    </source>
</evidence>
<dbReference type="PANTHER" id="PTHR24096">
    <property type="entry name" value="LONG-CHAIN-FATTY-ACID--COA LIGASE"/>
    <property type="match status" value="1"/>
</dbReference>
<evidence type="ECO:0000313" key="6">
    <source>
        <dbReference type="Proteomes" id="UP000319731"/>
    </source>
</evidence>
<dbReference type="PROSITE" id="PS00455">
    <property type="entry name" value="AMP_BINDING"/>
    <property type="match status" value="1"/>
</dbReference>
<gene>
    <name evidence="5" type="ORF">SmJEL517_g04592</name>
</gene>
<dbReference type="AlphaFoldDB" id="A0A507BXW1"/>
<organism evidence="5 6">
    <name type="scientific">Synchytrium microbalum</name>
    <dbReference type="NCBI Taxonomy" id="1806994"/>
    <lineage>
        <taxon>Eukaryota</taxon>
        <taxon>Fungi</taxon>
        <taxon>Fungi incertae sedis</taxon>
        <taxon>Chytridiomycota</taxon>
        <taxon>Chytridiomycota incertae sedis</taxon>
        <taxon>Chytridiomycetes</taxon>
        <taxon>Synchytriales</taxon>
        <taxon>Synchytriaceae</taxon>
        <taxon>Synchytrium</taxon>
    </lineage>
</organism>
<dbReference type="Pfam" id="PF13193">
    <property type="entry name" value="AMP-binding_C"/>
    <property type="match status" value="1"/>
</dbReference>
<dbReference type="CDD" id="cd05911">
    <property type="entry name" value="Firefly_Luc_like"/>
    <property type="match status" value="1"/>
</dbReference>
<dbReference type="EMBL" id="QEAO01000032">
    <property type="protein sequence ID" value="TPX32272.1"/>
    <property type="molecule type" value="Genomic_DNA"/>
</dbReference>
<dbReference type="GeneID" id="42005817"/>
<dbReference type="InterPro" id="IPR042099">
    <property type="entry name" value="ANL_N_sf"/>
</dbReference>
<sequence length="555" mass="61139">MVIFRSSFPDSIIPADADVYSFLIEGTKCAQAPKKDKVALIDATTGESRTFGQLVERIELFAAGLVKNYNFKPGDVVLVFSPNHIDYATVLFAVSRQGGITTTANPTYTVPELTYQLKDSGATIVNTVPDSLPTAMSACKEAGIPDARILLLGDSWAGAQKRIQDVFSTQIPPRYVYTREQVWNQPCYLVYSSGTTGRAKGVELTHRNIVANVIQQYDMEKMYLDWSNDRWVGVLPFYHIYGLVRVLHDATYRTIPLLIVPKFDLANFCSLVQKYRITVAALVPPIILRLAKDPIVDQYDLSSIRYIYSGAAPLSKELTLEFKVGTITWQTGYPTSWGLSETSPTATITPMDCIVPGASGKLIPSVEIKIVHPETGIELDYDQEGEIWHRGPNTMRGYWNNTKATRESIDNEGWFRTGDIGYIAANGHIYVVDRLKELIKYNGLQVAPAELEALLISHPAIADAAVIPFPDAAAGELPRAFVVAKAGKHTPTLAADLFKFVDDQVAPHKKLRGGICFVDAIEKSPSGKILRRLLRDNPGKGLIPHPTSRGGGARL</sequence>
<dbReference type="SUPFAM" id="SSF56801">
    <property type="entry name" value="Acetyl-CoA synthetase-like"/>
    <property type="match status" value="1"/>
</dbReference>
<evidence type="ECO:0008006" key="7">
    <source>
        <dbReference type="Google" id="ProtNLM"/>
    </source>
</evidence>
<dbReference type="InterPro" id="IPR020845">
    <property type="entry name" value="AMP-binding_CS"/>
</dbReference>
<protein>
    <recommendedName>
        <fullName evidence="7">4-coumarate--CoA ligase</fullName>
    </recommendedName>
</protein>
<keyword evidence="2" id="KW-0436">Ligase</keyword>
<feature type="domain" description="AMP-binding enzyme C-terminal" evidence="4">
    <location>
        <begin position="450"/>
        <end position="528"/>
    </location>
</feature>
<dbReference type="OrthoDB" id="1898221at2759"/>
<dbReference type="Pfam" id="PF00501">
    <property type="entry name" value="AMP-binding"/>
    <property type="match status" value="1"/>
</dbReference>
<comment type="similarity">
    <text evidence="1">Belongs to the ATP-dependent AMP-binding enzyme family.</text>
</comment>
<comment type="caution">
    <text evidence="5">The sequence shown here is derived from an EMBL/GenBank/DDBJ whole genome shotgun (WGS) entry which is preliminary data.</text>
</comment>
<dbReference type="Proteomes" id="UP000319731">
    <property type="component" value="Unassembled WGS sequence"/>
</dbReference>
<dbReference type="GO" id="GO:0016405">
    <property type="term" value="F:CoA-ligase activity"/>
    <property type="evidence" value="ECO:0007669"/>
    <property type="project" value="TreeGrafter"/>
</dbReference>
<dbReference type="PANTHER" id="PTHR24096:SF149">
    <property type="entry name" value="AMP-BINDING DOMAIN-CONTAINING PROTEIN-RELATED"/>
    <property type="match status" value="1"/>
</dbReference>
<dbReference type="InterPro" id="IPR025110">
    <property type="entry name" value="AMP-bd_C"/>
</dbReference>
<dbReference type="STRING" id="1806994.A0A507BXW1"/>
<keyword evidence="6" id="KW-1185">Reference proteome</keyword>
<evidence type="ECO:0000313" key="5">
    <source>
        <dbReference type="EMBL" id="TPX32272.1"/>
    </source>
</evidence>
<dbReference type="InterPro" id="IPR000873">
    <property type="entry name" value="AMP-dep_synth/lig_dom"/>
</dbReference>
<evidence type="ECO:0000259" key="4">
    <source>
        <dbReference type="Pfam" id="PF13193"/>
    </source>
</evidence>
<name>A0A507BXW1_9FUNG</name>